<dbReference type="PROSITE" id="PS50405">
    <property type="entry name" value="GST_CTER"/>
    <property type="match status" value="1"/>
</dbReference>
<dbReference type="InterPro" id="IPR004045">
    <property type="entry name" value="Glutathione_S-Trfase_N"/>
</dbReference>
<dbReference type="GO" id="GO:0016740">
    <property type="term" value="F:transferase activity"/>
    <property type="evidence" value="ECO:0007669"/>
    <property type="project" value="UniProtKB-KW"/>
</dbReference>
<dbReference type="InterPro" id="IPR040079">
    <property type="entry name" value="Glutathione_S-Trfase"/>
</dbReference>
<dbReference type="SFLD" id="SFLDS00019">
    <property type="entry name" value="Glutathione_Transferase_(cytos"/>
    <property type="match status" value="1"/>
</dbReference>
<feature type="domain" description="GST N-terminal" evidence="1">
    <location>
        <begin position="1"/>
        <end position="75"/>
    </location>
</feature>
<dbReference type="CDD" id="cd03046">
    <property type="entry name" value="GST_N_GTT1_like"/>
    <property type="match status" value="1"/>
</dbReference>
<dbReference type="Gene3D" id="1.20.1050.10">
    <property type="match status" value="1"/>
</dbReference>
<reference evidence="3 4" key="1">
    <citation type="submission" date="2016-11" db="EMBL/GenBank/DDBJ databases">
        <authorList>
            <person name="Varghese N."/>
            <person name="Submissions S."/>
        </authorList>
    </citation>
    <scope>NUCLEOTIDE SEQUENCE [LARGE SCALE GENOMIC DNA]</scope>
    <source>
        <strain evidence="3 4">DSM 28249</strain>
    </source>
</reference>
<evidence type="ECO:0000313" key="3">
    <source>
        <dbReference type="EMBL" id="SHL28804.1"/>
    </source>
</evidence>
<dbReference type="Gene3D" id="3.40.30.10">
    <property type="entry name" value="Glutaredoxin"/>
    <property type="match status" value="1"/>
</dbReference>
<keyword evidence="4" id="KW-1185">Reference proteome</keyword>
<evidence type="ECO:0000313" key="4">
    <source>
        <dbReference type="Proteomes" id="UP000322545"/>
    </source>
</evidence>
<dbReference type="InterPro" id="IPR010987">
    <property type="entry name" value="Glutathione-S-Trfase_C-like"/>
</dbReference>
<organism evidence="3 4">
    <name type="scientific">Roseovarius litoreus</name>
    <dbReference type="NCBI Taxonomy" id="1155722"/>
    <lineage>
        <taxon>Bacteria</taxon>
        <taxon>Pseudomonadati</taxon>
        <taxon>Pseudomonadota</taxon>
        <taxon>Alphaproteobacteria</taxon>
        <taxon>Rhodobacterales</taxon>
        <taxon>Roseobacteraceae</taxon>
        <taxon>Roseovarius</taxon>
    </lineage>
</organism>
<proteinExistence type="predicted"/>
<dbReference type="PROSITE" id="PS50404">
    <property type="entry name" value="GST_NTER"/>
    <property type="match status" value="1"/>
</dbReference>
<dbReference type="Proteomes" id="UP000322545">
    <property type="component" value="Unassembled WGS sequence"/>
</dbReference>
<gene>
    <name evidence="3" type="ORF">SAMN05443432_10119</name>
</gene>
<evidence type="ECO:0000259" key="2">
    <source>
        <dbReference type="PROSITE" id="PS50405"/>
    </source>
</evidence>
<keyword evidence="3" id="KW-0808">Transferase</keyword>
<dbReference type="PANTHER" id="PTHR44051">
    <property type="entry name" value="GLUTATHIONE S-TRANSFERASE-RELATED"/>
    <property type="match status" value="1"/>
</dbReference>
<dbReference type="EMBL" id="FRCB01000001">
    <property type="protein sequence ID" value="SHL28804.1"/>
    <property type="molecule type" value="Genomic_DNA"/>
</dbReference>
<feature type="domain" description="GST C-terminal" evidence="2">
    <location>
        <begin position="79"/>
        <end position="196"/>
    </location>
</feature>
<accession>A0A1M6ZEK0</accession>
<dbReference type="PANTHER" id="PTHR44051:SF8">
    <property type="entry name" value="GLUTATHIONE S-TRANSFERASE GSTA"/>
    <property type="match status" value="1"/>
</dbReference>
<dbReference type="SUPFAM" id="SSF52833">
    <property type="entry name" value="Thioredoxin-like"/>
    <property type="match status" value="1"/>
</dbReference>
<name>A0A1M6ZEK0_9RHOB</name>
<sequence>MYQVIGTRASRAFRVLWLLEEMGQPYEHVAVAPRSKEALEANPSGKIPALRDGDEVLTDSTAIMTYLADKHGQFTHPAGTIARARQDALTHQILDDVDAVLWTAARHSFILPEEHRVPQVKEPLKWEYARNLERLSAGLQGRSFLMGDEMLVPDILLAHCLLWAGKAGFPEPDAVLAEYVARLTGREAFARAAALP</sequence>
<evidence type="ECO:0000259" key="1">
    <source>
        <dbReference type="PROSITE" id="PS50404"/>
    </source>
</evidence>
<dbReference type="SUPFAM" id="SSF47616">
    <property type="entry name" value="GST C-terminal domain-like"/>
    <property type="match status" value="1"/>
</dbReference>
<protein>
    <submittedName>
        <fullName evidence="3">Glutathione S-transferase</fullName>
    </submittedName>
</protein>
<dbReference type="SFLD" id="SFLDG00358">
    <property type="entry name" value="Main_(cytGST)"/>
    <property type="match status" value="1"/>
</dbReference>
<dbReference type="Pfam" id="PF13417">
    <property type="entry name" value="GST_N_3"/>
    <property type="match status" value="1"/>
</dbReference>
<dbReference type="InterPro" id="IPR036249">
    <property type="entry name" value="Thioredoxin-like_sf"/>
</dbReference>
<dbReference type="AlphaFoldDB" id="A0A1M6ZEK0"/>
<dbReference type="InterPro" id="IPR036282">
    <property type="entry name" value="Glutathione-S-Trfase_C_sf"/>
</dbReference>
<dbReference type="RefSeq" id="WP_149777650.1">
    <property type="nucleotide sequence ID" value="NZ_FRCB01000001.1"/>
</dbReference>